<evidence type="ECO:0000313" key="2">
    <source>
        <dbReference type="EnsemblProtists" id="EKX32084"/>
    </source>
</evidence>
<evidence type="ECO:0000313" key="3">
    <source>
        <dbReference type="Proteomes" id="UP000011087"/>
    </source>
</evidence>
<name>L1I854_GUITC</name>
<proteinExistence type="predicted"/>
<evidence type="ECO:0000313" key="1">
    <source>
        <dbReference type="EMBL" id="EKX32084.1"/>
    </source>
</evidence>
<reference evidence="3" key="2">
    <citation type="submission" date="2012-11" db="EMBL/GenBank/DDBJ databases">
        <authorList>
            <person name="Kuo A."/>
            <person name="Curtis B.A."/>
            <person name="Tanifuji G."/>
            <person name="Burki F."/>
            <person name="Gruber A."/>
            <person name="Irimia M."/>
            <person name="Maruyama S."/>
            <person name="Arias M.C."/>
            <person name="Ball S.G."/>
            <person name="Gile G.H."/>
            <person name="Hirakawa Y."/>
            <person name="Hopkins J.F."/>
            <person name="Rensing S.A."/>
            <person name="Schmutz J."/>
            <person name="Symeonidi A."/>
            <person name="Elias M."/>
            <person name="Eveleigh R.J."/>
            <person name="Herman E.K."/>
            <person name="Klute M.J."/>
            <person name="Nakayama T."/>
            <person name="Obornik M."/>
            <person name="Reyes-Prieto A."/>
            <person name="Armbrust E.V."/>
            <person name="Aves S.J."/>
            <person name="Beiko R.G."/>
            <person name="Coutinho P."/>
            <person name="Dacks J.B."/>
            <person name="Durnford D.G."/>
            <person name="Fast N.M."/>
            <person name="Green B.R."/>
            <person name="Grisdale C."/>
            <person name="Hempe F."/>
            <person name="Henrissat B."/>
            <person name="Hoppner M.P."/>
            <person name="Ishida K.-I."/>
            <person name="Kim E."/>
            <person name="Koreny L."/>
            <person name="Kroth P.G."/>
            <person name="Liu Y."/>
            <person name="Malik S.-B."/>
            <person name="Maier U.G."/>
            <person name="McRose D."/>
            <person name="Mock T."/>
            <person name="Neilson J.A."/>
            <person name="Onodera N.T."/>
            <person name="Poole A.M."/>
            <person name="Pritham E.J."/>
            <person name="Richards T.A."/>
            <person name="Rocap G."/>
            <person name="Roy S.W."/>
            <person name="Sarai C."/>
            <person name="Schaack S."/>
            <person name="Shirato S."/>
            <person name="Slamovits C.H."/>
            <person name="Spencer D.F."/>
            <person name="Suzuki S."/>
            <person name="Worden A.Z."/>
            <person name="Zauner S."/>
            <person name="Barry K."/>
            <person name="Bell C."/>
            <person name="Bharti A.K."/>
            <person name="Crow J.A."/>
            <person name="Grimwood J."/>
            <person name="Kramer R."/>
            <person name="Lindquist E."/>
            <person name="Lucas S."/>
            <person name="Salamov A."/>
            <person name="McFadden G.I."/>
            <person name="Lane C.E."/>
            <person name="Keeling P.J."/>
            <person name="Gray M.W."/>
            <person name="Grigoriev I.V."/>
            <person name="Archibald J.M."/>
        </authorList>
    </citation>
    <scope>NUCLEOTIDE SEQUENCE</scope>
    <source>
        <strain evidence="3">CCMP2712</strain>
    </source>
</reference>
<dbReference type="RefSeq" id="XP_005819064.1">
    <property type="nucleotide sequence ID" value="XM_005819007.1"/>
</dbReference>
<dbReference type="PaxDb" id="55529-EKX32084"/>
<gene>
    <name evidence="1" type="ORF">GUITHDRAFT_166766</name>
</gene>
<reference evidence="2" key="3">
    <citation type="submission" date="2015-06" db="UniProtKB">
        <authorList>
            <consortium name="EnsemblProtists"/>
        </authorList>
    </citation>
    <scope>IDENTIFICATION</scope>
</reference>
<keyword evidence="3" id="KW-1185">Reference proteome</keyword>
<dbReference type="Proteomes" id="UP000011087">
    <property type="component" value="Unassembled WGS sequence"/>
</dbReference>
<accession>L1I854</accession>
<reference evidence="1 3" key="1">
    <citation type="journal article" date="2012" name="Nature">
        <title>Algal genomes reveal evolutionary mosaicism and the fate of nucleomorphs.</title>
        <authorList>
            <consortium name="DOE Joint Genome Institute"/>
            <person name="Curtis B.A."/>
            <person name="Tanifuji G."/>
            <person name="Burki F."/>
            <person name="Gruber A."/>
            <person name="Irimia M."/>
            <person name="Maruyama S."/>
            <person name="Arias M.C."/>
            <person name="Ball S.G."/>
            <person name="Gile G.H."/>
            <person name="Hirakawa Y."/>
            <person name="Hopkins J.F."/>
            <person name="Kuo A."/>
            <person name="Rensing S.A."/>
            <person name="Schmutz J."/>
            <person name="Symeonidi A."/>
            <person name="Elias M."/>
            <person name="Eveleigh R.J."/>
            <person name="Herman E.K."/>
            <person name="Klute M.J."/>
            <person name="Nakayama T."/>
            <person name="Obornik M."/>
            <person name="Reyes-Prieto A."/>
            <person name="Armbrust E.V."/>
            <person name="Aves S.J."/>
            <person name="Beiko R.G."/>
            <person name="Coutinho P."/>
            <person name="Dacks J.B."/>
            <person name="Durnford D.G."/>
            <person name="Fast N.M."/>
            <person name="Green B.R."/>
            <person name="Grisdale C.J."/>
            <person name="Hempel F."/>
            <person name="Henrissat B."/>
            <person name="Hoppner M.P."/>
            <person name="Ishida K."/>
            <person name="Kim E."/>
            <person name="Koreny L."/>
            <person name="Kroth P.G."/>
            <person name="Liu Y."/>
            <person name="Malik S.B."/>
            <person name="Maier U.G."/>
            <person name="McRose D."/>
            <person name="Mock T."/>
            <person name="Neilson J.A."/>
            <person name="Onodera N.T."/>
            <person name="Poole A.M."/>
            <person name="Pritham E.J."/>
            <person name="Richards T.A."/>
            <person name="Rocap G."/>
            <person name="Roy S.W."/>
            <person name="Sarai C."/>
            <person name="Schaack S."/>
            <person name="Shirato S."/>
            <person name="Slamovits C.H."/>
            <person name="Spencer D.F."/>
            <person name="Suzuki S."/>
            <person name="Worden A.Z."/>
            <person name="Zauner S."/>
            <person name="Barry K."/>
            <person name="Bell C."/>
            <person name="Bharti A.K."/>
            <person name="Crow J.A."/>
            <person name="Grimwood J."/>
            <person name="Kramer R."/>
            <person name="Lindquist E."/>
            <person name="Lucas S."/>
            <person name="Salamov A."/>
            <person name="McFadden G.I."/>
            <person name="Lane C.E."/>
            <person name="Keeling P.J."/>
            <person name="Gray M.W."/>
            <person name="Grigoriev I.V."/>
            <person name="Archibald J.M."/>
        </authorList>
    </citation>
    <scope>NUCLEOTIDE SEQUENCE</scope>
    <source>
        <strain evidence="1 3">CCMP2712</strain>
    </source>
</reference>
<dbReference type="GeneID" id="17288815"/>
<protein>
    <submittedName>
        <fullName evidence="1 2">Uncharacterized protein</fullName>
    </submittedName>
</protein>
<organism evidence="1">
    <name type="scientific">Guillardia theta (strain CCMP2712)</name>
    <name type="common">Cryptophyte</name>
    <dbReference type="NCBI Taxonomy" id="905079"/>
    <lineage>
        <taxon>Eukaryota</taxon>
        <taxon>Cryptophyceae</taxon>
        <taxon>Pyrenomonadales</taxon>
        <taxon>Geminigeraceae</taxon>
        <taxon>Guillardia</taxon>
    </lineage>
</organism>
<dbReference type="EMBL" id="JH993212">
    <property type="protein sequence ID" value="EKX32084.1"/>
    <property type="molecule type" value="Genomic_DNA"/>
</dbReference>
<dbReference type="EnsemblProtists" id="EKX32084">
    <property type="protein sequence ID" value="EKX32084"/>
    <property type="gene ID" value="GUITHDRAFT_166766"/>
</dbReference>
<dbReference type="AlphaFoldDB" id="L1I854"/>
<dbReference type="HOGENOM" id="CLU_2364101_0_0_1"/>
<dbReference type="KEGG" id="gtt:GUITHDRAFT_166766"/>
<sequence length="96" mass="10875">MATVGALVVQRACFIFMCILHAYSMVDVTETLPSTLRLRGGMHLFNEAMYALDDEVDLPDAYHDENIREQIQKRFHKLVSPSTSGLAVDFPAMQER</sequence>